<evidence type="ECO:0000313" key="2">
    <source>
        <dbReference type="Proteomes" id="UP000004761"/>
    </source>
</evidence>
<comment type="caution">
    <text evidence="1">The sequence shown here is derived from an EMBL/GenBank/DDBJ whole genome shotgun (WGS) entry which is preliminary data.</text>
</comment>
<evidence type="ECO:0000313" key="1">
    <source>
        <dbReference type="EMBL" id="EJB52923.1"/>
    </source>
</evidence>
<protein>
    <submittedName>
        <fullName evidence="1">Uncharacterized protein</fullName>
    </submittedName>
</protein>
<gene>
    <name evidence="1" type="ORF">HPHPH24_0124</name>
</gene>
<proteinExistence type="predicted"/>
<organism evidence="1 2">
    <name type="scientific">Helicobacter pylori Hp H-24</name>
    <dbReference type="NCBI Taxonomy" id="992039"/>
    <lineage>
        <taxon>Bacteria</taxon>
        <taxon>Pseudomonadati</taxon>
        <taxon>Campylobacterota</taxon>
        <taxon>Epsilonproteobacteria</taxon>
        <taxon>Campylobacterales</taxon>
        <taxon>Helicobacteraceae</taxon>
        <taxon>Helicobacter</taxon>
    </lineage>
</organism>
<reference evidence="1 2" key="1">
    <citation type="journal article" date="2013" name="Pathog. Dis.">
        <title>Genome sequences of 65 Helicobacter pylori strains isolated from asymptomatic individuals and patients with gastric cancer, peptic ulcer disease, or gastritis.</title>
        <authorList>
            <person name="Blanchard T.G."/>
            <person name="Czinn S.J."/>
            <person name="Correa P."/>
            <person name="Nakazawa T."/>
            <person name="Keelan M."/>
            <person name="Morningstar L."/>
            <person name="Santana-Cruz I."/>
            <person name="Maroo A."/>
            <person name="McCracken C."/>
            <person name="Shefchek K."/>
            <person name="Daugherty S."/>
            <person name="Song Y."/>
            <person name="Fraser C.M."/>
            <person name="Fricke W.F."/>
        </authorList>
    </citation>
    <scope>NUCLEOTIDE SEQUENCE [LARGE SCALE GENOMIC DNA]</scope>
    <source>
        <strain evidence="1 2">Hp H-24</strain>
    </source>
</reference>
<dbReference type="Proteomes" id="UP000004761">
    <property type="component" value="Unassembled WGS sequence"/>
</dbReference>
<dbReference type="PATRIC" id="fig|992039.3.peg.123"/>
<name>J0ASY7_HELPX</name>
<dbReference type="EMBL" id="AKOG01000001">
    <property type="protein sequence ID" value="EJB52923.1"/>
    <property type="molecule type" value="Genomic_DNA"/>
</dbReference>
<sequence length="64" mass="7212">MLGLVVSGALLFASDYEDNVFGYTTEGDPIYKKTIVEAIINTDKRIKEVMNAMVMMTNEIKKNH</sequence>
<dbReference type="AlphaFoldDB" id="J0ASY7"/>
<accession>J0ASY7</accession>